<gene>
    <name evidence="2" type="ORF">FDENT_9782</name>
</gene>
<dbReference type="Pfam" id="PF18566">
    <property type="entry name" value="Ldi"/>
    <property type="match status" value="1"/>
</dbReference>
<evidence type="ECO:0000259" key="1">
    <source>
        <dbReference type="Pfam" id="PF18566"/>
    </source>
</evidence>
<comment type="caution">
    <text evidence="2">The sequence shown here is derived from an EMBL/GenBank/DDBJ whole genome shotgun (WGS) entry which is preliminary data.</text>
</comment>
<dbReference type="EMBL" id="JAAOAK010000305">
    <property type="protein sequence ID" value="KAF5675319.1"/>
    <property type="molecule type" value="Genomic_DNA"/>
</dbReference>
<name>A0A8H5WZ48_9HYPO</name>
<sequence length="282" mass="30657">MISEGSVPEWRDGGTFLTGMAGLAISDRILGRDCGEKLRNRFERSLEEEFTECDGRILPIRSEFTGLTLPGLCGSLTDCINAMLLTAYLPHLAHRNWAMIRKEFIKYDSKGELVVRDLKGADKMDPGSYRAGEGPLRAFIAATAAEFGDEKIRSEALEQLDNGLSATTQVIALMARLVKQRDLANATLHGPSKEALSGSILEEAPFPEVLVAKAYSEYGKKLDLVVYNGKDAGVFKLGLERLIPSKQYSVSTGGSVTADGAGKAYIDAKINGRTQIILQPIE</sequence>
<dbReference type="InterPro" id="IPR041411">
    <property type="entry name" value="Ldi"/>
</dbReference>
<keyword evidence="3" id="KW-1185">Reference proteome</keyword>
<evidence type="ECO:0000313" key="3">
    <source>
        <dbReference type="Proteomes" id="UP000562682"/>
    </source>
</evidence>
<dbReference type="AlphaFoldDB" id="A0A8H5WZ48"/>
<evidence type="ECO:0000313" key="2">
    <source>
        <dbReference type="EMBL" id="KAF5675319.1"/>
    </source>
</evidence>
<proteinExistence type="predicted"/>
<reference evidence="2 3" key="1">
    <citation type="submission" date="2020-05" db="EMBL/GenBank/DDBJ databases">
        <title>Identification and distribution of gene clusters putatively required for synthesis of sphingolipid metabolism inhibitors in phylogenetically diverse species of the filamentous fungus Fusarium.</title>
        <authorList>
            <person name="Kim H.-S."/>
            <person name="Busman M."/>
            <person name="Brown D.W."/>
            <person name="Divon H."/>
            <person name="Uhlig S."/>
            <person name="Proctor R.H."/>
        </authorList>
    </citation>
    <scope>NUCLEOTIDE SEQUENCE [LARGE SCALE GENOMIC DNA]</scope>
    <source>
        <strain evidence="2 3">NRRL 25311</strain>
    </source>
</reference>
<dbReference type="Proteomes" id="UP000562682">
    <property type="component" value="Unassembled WGS sequence"/>
</dbReference>
<protein>
    <submittedName>
        <fullName evidence="2">Linalool dehydratase-isomerase</fullName>
    </submittedName>
</protein>
<organism evidence="2 3">
    <name type="scientific">Fusarium denticulatum</name>
    <dbReference type="NCBI Taxonomy" id="48507"/>
    <lineage>
        <taxon>Eukaryota</taxon>
        <taxon>Fungi</taxon>
        <taxon>Dikarya</taxon>
        <taxon>Ascomycota</taxon>
        <taxon>Pezizomycotina</taxon>
        <taxon>Sordariomycetes</taxon>
        <taxon>Hypocreomycetidae</taxon>
        <taxon>Hypocreales</taxon>
        <taxon>Nectriaceae</taxon>
        <taxon>Fusarium</taxon>
        <taxon>Fusarium fujikuroi species complex</taxon>
    </lineage>
</organism>
<feature type="domain" description="Linalool dehydratase/isomerase" evidence="1">
    <location>
        <begin position="18"/>
        <end position="169"/>
    </location>
</feature>
<keyword evidence="2" id="KW-0413">Isomerase</keyword>
<accession>A0A8H5WZ48</accession>
<dbReference type="GO" id="GO:0016853">
    <property type="term" value="F:isomerase activity"/>
    <property type="evidence" value="ECO:0007669"/>
    <property type="project" value="UniProtKB-KW"/>
</dbReference>